<keyword evidence="8" id="KW-0238">DNA-binding</keyword>
<dbReference type="Pfam" id="PF00158">
    <property type="entry name" value="Sigma54_activat"/>
    <property type="match status" value="1"/>
</dbReference>
<dbReference type="InterPro" id="IPR025662">
    <property type="entry name" value="Sigma_54_int_dom_ATP-bd_1"/>
</dbReference>
<dbReference type="Proteomes" id="UP000186098">
    <property type="component" value="Unassembled WGS sequence"/>
</dbReference>
<dbReference type="PANTHER" id="PTHR32071:SF117">
    <property type="entry name" value="PTS-DEPENDENT DIHYDROXYACETONE KINASE OPERON REGULATORY PROTEIN-RELATED"/>
    <property type="match status" value="1"/>
</dbReference>
<dbReference type="Gene3D" id="1.10.8.60">
    <property type="match status" value="1"/>
</dbReference>
<dbReference type="InterPro" id="IPR025943">
    <property type="entry name" value="Sigma_54_int_dom_ATP-bd_2"/>
</dbReference>
<keyword evidence="9" id="KW-0010">Activator</keyword>
<dbReference type="PROSITE" id="PS00676">
    <property type="entry name" value="SIGMA54_INTERACT_2"/>
    <property type="match status" value="1"/>
</dbReference>
<gene>
    <name evidence="13" type="ORF">SAMN05421795_103197</name>
</gene>
<dbReference type="InterPro" id="IPR002078">
    <property type="entry name" value="Sigma_54_int"/>
</dbReference>
<dbReference type="InterPro" id="IPR009057">
    <property type="entry name" value="Homeodomain-like_sf"/>
</dbReference>
<evidence type="ECO:0000256" key="3">
    <source>
        <dbReference type="ARBA" id="ARBA00015308"/>
    </source>
</evidence>
<feature type="region of interest" description="Disordered" evidence="11">
    <location>
        <begin position="521"/>
        <end position="612"/>
    </location>
</feature>
<reference evidence="14" key="1">
    <citation type="submission" date="2017-01" db="EMBL/GenBank/DDBJ databases">
        <authorList>
            <person name="Varghese N."/>
            <person name="Submissions S."/>
        </authorList>
    </citation>
    <scope>NUCLEOTIDE SEQUENCE [LARGE SCALE GENOMIC DNA]</scope>
    <source>
        <strain evidence="14">DSM 18714</strain>
    </source>
</reference>
<keyword evidence="7" id="KW-0805">Transcription regulation</keyword>
<protein>
    <recommendedName>
        <fullName evidence="3">Nif-specific regulatory protein</fullName>
    </recommendedName>
</protein>
<dbReference type="Gene3D" id="3.40.50.300">
    <property type="entry name" value="P-loop containing nucleotide triphosphate hydrolases"/>
    <property type="match status" value="1"/>
</dbReference>
<keyword evidence="4" id="KW-0547">Nucleotide-binding</keyword>
<dbReference type="GO" id="GO:0005524">
    <property type="term" value="F:ATP binding"/>
    <property type="evidence" value="ECO:0007669"/>
    <property type="project" value="UniProtKB-KW"/>
</dbReference>
<dbReference type="Pfam" id="PF01590">
    <property type="entry name" value="GAF"/>
    <property type="match status" value="1"/>
</dbReference>
<dbReference type="Pfam" id="PF02954">
    <property type="entry name" value="HTH_8"/>
    <property type="match status" value="1"/>
</dbReference>
<keyword evidence="14" id="KW-1185">Reference proteome</keyword>
<dbReference type="STRING" id="407234.SAMN05421795_103197"/>
<dbReference type="Gene3D" id="3.30.450.40">
    <property type="match status" value="1"/>
</dbReference>
<keyword evidence="6" id="KW-0902">Two-component regulatory system</keyword>
<evidence type="ECO:0000256" key="9">
    <source>
        <dbReference type="ARBA" id="ARBA00023159"/>
    </source>
</evidence>
<dbReference type="InterPro" id="IPR002197">
    <property type="entry name" value="HTH_Fis"/>
</dbReference>
<dbReference type="PANTHER" id="PTHR32071">
    <property type="entry name" value="TRANSCRIPTIONAL REGULATORY PROTEIN"/>
    <property type="match status" value="1"/>
</dbReference>
<dbReference type="CDD" id="cd00009">
    <property type="entry name" value="AAA"/>
    <property type="match status" value="1"/>
</dbReference>
<dbReference type="InterPro" id="IPR003018">
    <property type="entry name" value="GAF"/>
</dbReference>
<dbReference type="Pfam" id="PF25601">
    <property type="entry name" value="AAA_lid_14"/>
    <property type="match status" value="1"/>
</dbReference>
<name>A0A1N7LL74_9RHOB</name>
<dbReference type="InterPro" id="IPR025944">
    <property type="entry name" value="Sigma_54_int_dom_CS"/>
</dbReference>
<dbReference type="InterPro" id="IPR003593">
    <property type="entry name" value="AAA+_ATPase"/>
</dbReference>
<evidence type="ECO:0000256" key="8">
    <source>
        <dbReference type="ARBA" id="ARBA00023125"/>
    </source>
</evidence>
<dbReference type="SMART" id="SM00382">
    <property type="entry name" value="AAA"/>
    <property type="match status" value="1"/>
</dbReference>
<feature type="domain" description="Sigma-54 factor interaction" evidence="12">
    <location>
        <begin position="232"/>
        <end position="460"/>
    </location>
</feature>
<evidence type="ECO:0000256" key="2">
    <source>
        <dbReference type="ARBA" id="ARBA00011135"/>
    </source>
</evidence>
<dbReference type="GO" id="GO:0043565">
    <property type="term" value="F:sequence-specific DNA binding"/>
    <property type="evidence" value="ECO:0007669"/>
    <property type="project" value="InterPro"/>
</dbReference>
<evidence type="ECO:0000256" key="5">
    <source>
        <dbReference type="ARBA" id="ARBA00022840"/>
    </source>
</evidence>
<evidence type="ECO:0000313" key="14">
    <source>
        <dbReference type="Proteomes" id="UP000186098"/>
    </source>
</evidence>
<keyword evidence="5" id="KW-0067">ATP-binding</keyword>
<dbReference type="EMBL" id="FTOM01000003">
    <property type="protein sequence ID" value="SIS74583.1"/>
    <property type="molecule type" value="Genomic_DNA"/>
</dbReference>
<dbReference type="RefSeq" id="WP_083947679.1">
    <property type="nucleotide sequence ID" value="NZ_FTOM01000003.1"/>
</dbReference>
<evidence type="ECO:0000259" key="12">
    <source>
        <dbReference type="PROSITE" id="PS50045"/>
    </source>
</evidence>
<dbReference type="PROSITE" id="PS00688">
    <property type="entry name" value="SIGMA54_INTERACT_3"/>
    <property type="match status" value="1"/>
</dbReference>
<sequence>MTEQPEAESAAPHDECFPMDALCEAARILTGASDPIAAMPSVLNVLSSFMGLQLGAMALLQESAQGMGGAAQVNPYVIAATTAGSTPRPAGCGAIPPKVARLVLRTGVALVSRNLVDEFGEDALPPGAPHDRFALLAVPIRDQAHSPFVLGVLCALRDIRGHGAEHLDSDLRVMNMIASILEQSIRFRRLVARDRDRLMQEARDAIRAAAEAAEAATRAEGARALAQPISGIIGQSQAIHQVIGQIRKVAATQTPVLLRGESGTGKELFARAVHSLSDRRDKPFIKVNCAALSPTLLESELFGHEKGAFTGAVSQRKGRFEMADKGTLFLDEIGEIGPEFQAKLLRILQEGEFERVGGHQTLRVDVRLVTATNRNLEEAVAQGAFRADLYFRICVVPIVLPPLRERKEDIPVLAQAFLSRFNEKNDMAKELSPEALSTLAACNFPGNVRELENCIARVAALSPGQVIGSDDLACHQDHCLSADLWRLQTADRFPVGGLASNHQIPLPVLARRPPPGAPAYGDVYAASRAPAPHEPPGGYAGAQGYAGAPGYAGGDARAPMSPQHGAVQHPGGQHGGAQHPGAQPLRLHSHAGQHGVPPQAPGYPPAGGGAAQAGYPAACAGGGYPQGYGAPGGAAVPPAGYGQPPQPGYPAPPNAPQNVPPPAQDGPADEEDERTRLIDAMQRAGWVQAKAARLLGLTPRQIGYALKKHNIRIEKF</sequence>
<dbReference type="PRINTS" id="PR01590">
    <property type="entry name" value="HTHFIS"/>
</dbReference>
<dbReference type="Gene3D" id="1.10.10.60">
    <property type="entry name" value="Homeodomain-like"/>
    <property type="match status" value="1"/>
</dbReference>
<keyword evidence="10" id="KW-0804">Transcription</keyword>
<evidence type="ECO:0000256" key="4">
    <source>
        <dbReference type="ARBA" id="ARBA00022741"/>
    </source>
</evidence>
<evidence type="ECO:0000313" key="13">
    <source>
        <dbReference type="EMBL" id="SIS74583.1"/>
    </source>
</evidence>
<feature type="compositionally biased region" description="Pro residues" evidence="11">
    <location>
        <begin position="644"/>
        <end position="664"/>
    </location>
</feature>
<evidence type="ECO:0000256" key="7">
    <source>
        <dbReference type="ARBA" id="ARBA00023015"/>
    </source>
</evidence>
<dbReference type="SUPFAM" id="SSF55781">
    <property type="entry name" value="GAF domain-like"/>
    <property type="match status" value="1"/>
</dbReference>
<evidence type="ECO:0000256" key="6">
    <source>
        <dbReference type="ARBA" id="ARBA00023012"/>
    </source>
</evidence>
<dbReference type="PROSITE" id="PS00675">
    <property type="entry name" value="SIGMA54_INTERACT_1"/>
    <property type="match status" value="1"/>
</dbReference>
<proteinExistence type="predicted"/>
<dbReference type="PROSITE" id="PS50045">
    <property type="entry name" value="SIGMA54_INTERACT_4"/>
    <property type="match status" value="1"/>
</dbReference>
<dbReference type="InterPro" id="IPR027417">
    <property type="entry name" value="P-loop_NTPase"/>
</dbReference>
<evidence type="ECO:0000256" key="11">
    <source>
        <dbReference type="SAM" id="MobiDB-lite"/>
    </source>
</evidence>
<comment type="subunit">
    <text evidence="2">Interacts with sigma-54.</text>
</comment>
<feature type="compositionally biased region" description="Low complexity" evidence="11">
    <location>
        <begin position="542"/>
        <end position="584"/>
    </location>
</feature>
<dbReference type="GO" id="GO:0000160">
    <property type="term" value="P:phosphorelay signal transduction system"/>
    <property type="evidence" value="ECO:0007669"/>
    <property type="project" value="UniProtKB-KW"/>
</dbReference>
<dbReference type="SUPFAM" id="SSF46689">
    <property type="entry name" value="Homeodomain-like"/>
    <property type="match status" value="1"/>
</dbReference>
<dbReference type="InterPro" id="IPR029016">
    <property type="entry name" value="GAF-like_dom_sf"/>
</dbReference>
<evidence type="ECO:0000256" key="1">
    <source>
        <dbReference type="ARBA" id="ARBA00002167"/>
    </source>
</evidence>
<accession>A0A1N7LL74</accession>
<dbReference type="SMART" id="SM00065">
    <property type="entry name" value="GAF"/>
    <property type="match status" value="1"/>
</dbReference>
<dbReference type="GO" id="GO:0006355">
    <property type="term" value="P:regulation of DNA-templated transcription"/>
    <property type="evidence" value="ECO:0007669"/>
    <property type="project" value="InterPro"/>
</dbReference>
<organism evidence="13 14">
    <name type="scientific">Phaeovulum vinaykumarii</name>
    <dbReference type="NCBI Taxonomy" id="407234"/>
    <lineage>
        <taxon>Bacteria</taxon>
        <taxon>Pseudomonadati</taxon>
        <taxon>Pseudomonadota</taxon>
        <taxon>Alphaproteobacteria</taxon>
        <taxon>Rhodobacterales</taxon>
        <taxon>Paracoccaceae</taxon>
        <taxon>Phaeovulum</taxon>
    </lineage>
</organism>
<evidence type="ECO:0000256" key="10">
    <source>
        <dbReference type="ARBA" id="ARBA00023163"/>
    </source>
</evidence>
<dbReference type="InterPro" id="IPR058031">
    <property type="entry name" value="AAA_lid_NorR"/>
</dbReference>
<dbReference type="AlphaFoldDB" id="A0A1N7LL74"/>
<feature type="region of interest" description="Disordered" evidence="11">
    <location>
        <begin position="637"/>
        <end position="672"/>
    </location>
</feature>
<dbReference type="FunFam" id="3.40.50.300:FF:000006">
    <property type="entry name" value="DNA-binding transcriptional regulator NtrC"/>
    <property type="match status" value="1"/>
</dbReference>
<comment type="function">
    <text evidence="1">Required for activation of most nif operons, which are directly involved in nitrogen fixation.</text>
</comment>
<dbReference type="SUPFAM" id="SSF52540">
    <property type="entry name" value="P-loop containing nucleoside triphosphate hydrolases"/>
    <property type="match status" value="1"/>
</dbReference>